<feature type="signal peptide" evidence="1">
    <location>
        <begin position="1"/>
        <end position="19"/>
    </location>
</feature>
<gene>
    <name evidence="2" type="ORF">C9J27_22620</name>
</gene>
<organism evidence="2 3">
    <name type="scientific">Photobacterium kishitanii</name>
    <dbReference type="NCBI Taxonomy" id="318456"/>
    <lineage>
        <taxon>Bacteria</taxon>
        <taxon>Pseudomonadati</taxon>
        <taxon>Pseudomonadota</taxon>
        <taxon>Gammaproteobacteria</taxon>
        <taxon>Vibrionales</taxon>
        <taxon>Vibrionaceae</taxon>
        <taxon>Photobacterium</taxon>
    </lineage>
</organism>
<sequence length="374" mass="41269">MKKIFLLFLSICYSQNVFAAAIPITYNITMDYNAVTDQFENARITGGIASVITVNGSYPIQIDTAKDGIEGRNYGSVIGFTDALAFTVLRRTSSFFDLSLVNQNDNKYKVLSKNQLIRSYVNLFYNDGRSATISSNYGCNIVTPSYTSSQQIVASANRDCSGNTVAMLVQRGGTFGGSRMSYFFDLNNNIKRYLSNPATKVGDYTGSVVYTGDSIALWVNGGGFGPNTESYTFNFTINKKLELTSINFPNGKISTFNVKKTGNNYIGNSALNFNVDGVFNFSNKLNFQLTSANTINNKLVLRNGSHDIFYTANLINITTGKKEVFNSNNQMQQFNISSNNQFQGLLDFNFISPVANTPNGNYSDQLTMIVSLEL</sequence>
<dbReference type="Proteomes" id="UP000241426">
    <property type="component" value="Unassembled WGS sequence"/>
</dbReference>
<feature type="chain" id="PRO_5015619600" evidence="1">
    <location>
        <begin position="20"/>
        <end position="374"/>
    </location>
</feature>
<protein>
    <submittedName>
        <fullName evidence="2">Uncharacterized protein</fullName>
    </submittedName>
</protein>
<dbReference type="EMBL" id="PYNF01000035">
    <property type="protein sequence ID" value="PSU92058.1"/>
    <property type="molecule type" value="Genomic_DNA"/>
</dbReference>
<accession>A0A2T3KBQ7</accession>
<evidence type="ECO:0000256" key="1">
    <source>
        <dbReference type="SAM" id="SignalP"/>
    </source>
</evidence>
<evidence type="ECO:0000313" key="2">
    <source>
        <dbReference type="EMBL" id="PSU92058.1"/>
    </source>
</evidence>
<name>A0A2T3KBQ7_9GAMM</name>
<comment type="caution">
    <text evidence="2">The sequence shown here is derived from an EMBL/GenBank/DDBJ whole genome shotgun (WGS) entry which is preliminary data.</text>
</comment>
<dbReference type="RefSeq" id="WP_107290080.1">
    <property type="nucleotide sequence ID" value="NZ_PYNF01000035.1"/>
</dbReference>
<evidence type="ECO:0000313" key="3">
    <source>
        <dbReference type="Proteomes" id="UP000241426"/>
    </source>
</evidence>
<reference evidence="2 3" key="1">
    <citation type="submission" date="2018-01" db="EMBL/GenBank/DDBJ databases">
        <title>Whole genome sequencing of Histamine producing bacteria.</title>
        <authorList>
            <person name="Butler K."/>
        </authorList>
    </citation>
    <scope>NUCLEOTIDE SEQUENCE [LARGE SCALE GENOMIC DNA]</scope>
    <source>
        <strain evidence="2 3">FS-7.2</strain>
    </source>
</reference>
<keyword evidence="1" id="KW-0732">Signal</keyword>
<proteinExistence type="predicted"/>
<dbReference type="AlphaFoldDB" id="A0A2T3KBQ7"/>